<keyword evidence="10" id="KW-1185">Reference proteome</keyword>
<dbReference type="InterPro" id="IPR003382">
    <property type="entry name" value="Flavoprotein"/>
</dbReference>
<evidence type="ECO:0000256" key="5">
    <source>
        <dbReference type="ARBA" id="ARBA00050612"/>
    </source>
</evidence>
<dbReference type="Gene3D" id="3.40.50.1950">
    <property type="entry name" value="Flavin prenyltransferase-like"/>
    <property type="match status" value="1"/>
</dbReference>
<dbReference type="NCBIfam" id="TIGR00421">
    <property type="entry name" value="ubiX_pad"/>
    <property type="match status" value="1"/>
</dbReference>
<feature type="binding site" evidence="7">
    <location>
        <begin position="16"/>
        <end position="18"/>
    </location>
    <ligand>
        <name>FMN</name>
        <dbReference type="ChEBI" id="CHEBI:58210"/>
    </ligand>
</feature>
<feature type="binding site" evidence="7">
    <location>
        <position position="142"/>
    </location>
    <ligand>
        <name>FMN</name>
        <dbReference type="ChEBI" id="CHEBI:58210"/>
    </ligand>
</feature>
<dbReference type="InterPro" id="IPR004507">
    <property type="entry name" value="UbiX-like"/>
</dbReference>
<keyword evidence="3 7" id="KW-0288">FMN</keyword>
<dbReference type="Pfam" id="PF02441">
    <property type="entry name" value="Flavoprotein"/>
    <property type="match status" value="1"/>
</dbReference>
<gene>
    <name evidence="7 9" type="primary">ubiX</name>
    <name evidence="9" type="ORF">VCO01S_16430</name>
</gene>
<evidence type="ECO:0000256" key="7">
    <source>
        <dbReference type="HAMAP-Rule" id="MF_01984"/>
    </source>
</evidence>
<keyword evidence="4 7" id="KW-0808">Transferase</keyword>
<name>A0A4Y3IP01_9VIBR</name>
<comment type="caution">
    <text evidence="9">The sequence shown here is derived from an EMBL/GenBank/DDBJ whole genome shotgun (WGS) entry which is preliminary data.</text>
</comment>
<dbReference type="FunFam" id="3.40.50.1950:FF:000001">
    <property type="entry name" value="Flavin prenyltransferase UbiX"/>
    <property type="match status" value="1"/>
</dbReference>
<feature type="binding site" evidence="7">
    <location>
        <position position="172"/>
    </location>
    <ligand>
        <name>dimethylallyl phosphate</name>
        <dbReference type="ChEBI" id="CHEBI:88052"/>
    </ligand>
</feature>
<reference evidence="9 10" key="1">
    <citation type="submission" date="2019-06" db="EMBL/GenBank/DDBJ databases">
        <title>Whole genome shotgun sequence of Vibrio comitans NBRC 102076.</title>
        <authorList>
            <person name="Hosoyama A."/>
            <person name="Uohara A."/>
            <person name="Ohji S."/>
            <person name="Ichikawa N."/>
        </authorList>
    </citation>
    <scope>NUCLEOTIDE SEQUENCE [LARGE SCALE GENOMIC DNA]</scope>
    <source>
        <strain evidence="9 10">NBRC 102076</strain>
    </source>
</reference>
<comment type="similarity">
    <text evidence="6 7">Belongs to the UbiX/PAD1 family.</text>
</comment>
<feature type="domain" description="Flavoprotein" evidence="8">
    <location>
        <begin position="8"/>
        <end position="192"/>
    </location>
</feature>
<dbReference type="RefSeq" id="WP_141270884.1">
    <property type="nucleotide sequence ID" value="NZ_BJLH01000006.1"/>
</dbReference>
<dbReference type="EMBL" id="BJLH01000006">
    <property type="protein sequence ID" value="GEA60450.1"/>
    <property type="molecule type" value="Genomic_DNA"/>
</dbReference>
<evidence type="ECO:0000259" key="8">
    <source>
        <dbReference type="Pfam" id="PF02441"/>
    </source>
</evidence>
<evidence type="ECO:0000256" key="1">
    <source>
        <dbReference type="ARBA" id="ARBA00022602"/>
    </source>
</evidence>
<evidence type="ECO:0000313" key="9">
    <source>
        <dbReference type="EMBL" id="GEA60450.1"/>
    </source>
</evidence>
<evidence type="ECO:0000256" key="2">
    <source>
        <dbReference type="ARBA" id="ARBA00022630"/>
    </source>
</evidence>
<dbReference type="PANTHER" id="PTHR43374">
    <property type="entry name" value="FLAVIN PRENYLTRANSFERASE"/>
    <property type="match status" value="1"/>
</dbReference>
<dbReference type="GO" id="GO:0016831">
    <property type="term" value="F:carboxy-lyase activity"/>
    <property type="evidence" value="ECO:0007669"/>
    <property type="project" value="TreeGrafter"/>
</dbReference>
<dbReference type="Proteomes" id="UP000318242">
    <property type="component" value="Unassembled WGS sequence"/>
</dbReference>
<dbReference type="HAMAP" id="MF_01984">
    <property type="entry name" value="ubiX_pad"/>
    <property type="match status" value="1"/>
</dbReference>
<dbReference type="GO" id="GO:0106141">
    <property type="term" value="F:flavin prenyltransferase activity"/>
    <property type="evidence" value="ECO:0007669"/>
    <property type="project" value="UniProtKB-EC"/>
</dbReference>
<proteinExistence type="inferred from homology"/>
<feature type="binding site" evidence="7">
    <location>
        <position position="188"/>
    </location>
    <ligand>
        <name>dimethylallyl phosphate</name>
        <dbReference type="ChEBI" id="CHEBI:88052"/>
    </ligand>
</feature>
<organism evidence="9 10">
    <name type="scientific">Vibrio comitans NBRC 102076</name>
    <dbReference type="NCBI Taxonomy" id="1219078"/>
    <lineage>
        <taxon>Bacteria</taxon>
        <taxon>Pseudomonadati</taxon>
        <taxon>Pseudomonadota</taxon>
        <taxon>Gammaproteobacteria</taxon>
        <taxon>Vibrionales</taxon>
        <taxon>Vibrionaceae</taxon>
        <taxon>Vibrio</taxon>
    </lineage>
</organism>
<comment type="catalytic activity">
    <reaction evidence="5 7">
        <text>dimethylallyl phosphate + FMNH2 = prenylated FMNH2 + phosphate</text>
        <dbReference type="Rhea" id="RHEA:37743"/>
        <dbReference type="ChEBI" id="CHEBI:43474"/>
        <dbReference type="ChEBI" id="CHEBI:57618"/>
        <dbReference type="ChEBI" id="CHEBI:87467"/>
        <dbReference type="ChEBI" id="CHEBI:88052"/>
        <dbReference type="EC" id="2.5.1.129"/>
    </reaction>
</comment>
<dbReference type="NCBIfam" id="NF004685">
    <property type="entry name" value="PRK06029.1"/>
    <property type="match status" value="1"/>
</dbReference>
<evidence type="ECO:0000313" key="10">
    <source>
        <dbReference type="Proteomes" id="UP000318242"/>
    </source>
</evidence>
<evidence type="ECO:0000256" key="4">
    <source>
        <dbReference type="ARBA" id="ARBA00022679"/>
    </source>
</evidence>
<evidence type="ECO:0000256" key="3">
    <source>
        <dbReference type="ARBA" id="ARBA00022643"/>
    </source>
</evidence>
<protein>
    <recommendedName>
        <fullName evidence="7">Flavin prenyltransferase UbiX</fullName>
        <ecNumber evidence="7">2.5.1.129</ecNumber>
    </recommendedName>
</protein>
<comment type="function">
    <text evidence="7">Flavin prenyltransferase that catalyzes the synthesis of the prenylated FMN cofactor (prenyl-FMN) for 4-hydroxy-3-polyprenylbenzoic acid decarboxylase UbiD. The prenyltransferase is metal-independent and links a dimethylallyl moiety from dimethylallyl monophosphate (DMAP) to the flavin N5 and C6 atoms of FMN.</text>
</comment>
<feature type="binding site" evidence="7">
    <location>
        <position position="42"/>
    </location>
    <ligand>
        <name>FMN</name>
        <dbReference type="ChEBI" id="CHEBI:58210"/>
    </ligand>
</feature>
<dbReference type="PANTHER" id="PTHR43374:SF1">
    <property type="entry name" value="FLAVIN PRENYLTRANSFERASE PAD1, MITOCHONDRIAL"/>
    <property type="match status" value="1"/>
</dbReference>
<comment type="caution">
    <text evidence="7">Lacks conserved residue(s) required for the propagation of feature annotation.</text>
</comment>
<dbReference type="OrthoDB" id="9781577at2"/>
<sequence>MQHSQQQKSITLAMTGASGAPYGLALLKKLLEADYKVFFLVSSAARVVLATEHNLKLPSGPDAIKAALVEHLGCDDSKLIVCGKEDWFSPVASGSAAPKQMIVCPCSAGSLASIAHGISDNLIERAADVVLKERGQLILVVRETPFSTLHLENMLKLSKMGATIMPAAPGFYHQPQSIDDLVNFMVARVLDHIGVNQDLVQPWGYDRRQ</sequence>
<dbReference type="EC" id="2.5.1.129" evidence="7"/>
<dbReference type="AlphaFoldDB" id="A0A4Y3IP01"/>
<accession>A0A4Y3IP01</accession>
<keyword evidence="2 7" id="KW-0285">Flavoprotein</keyword>
<dbReference type="SUPFAM" id="SSF52507">
    <property type="entry name" value="Homo-oligomeric flavin-containing Cys decarboxylases, HFCD"/>
    <property type="match status" value="1"/>
</dbReference>
<feature type="binding site" evidence="7">
    <location>
        <begin position="107"/>
        <end position="110"/>
    </location>
    <ligand>
        <name>FMN</name>
        <dbReference type="ChEBI" id="CHEBI:58210"/>
    </ligand>
</feature>
<keyword evidence="1 7" id="KW-0637">Prenyltransferase</keyword>
<dbReference type="InterPro" id="IPR036551">
    <property type="entry name" value="Flavin_trans-like"/>
</dbReference>
<evidence type="ECO:0000256" key="6">
    <source>
        <dbReference type="ARBA" id="ARBA00060793"/>
    </source>
</evidence>